<dbReference type="NCBIfam" id="TIGR00254">
    <property type="entry name" value="GGDEF"/>
    <property type="match status" value="1"/>
</dbReference>
<feature type="domain" description="GGDEF" evidence="3">
    <location>
        <begin position="150"/>
        <end position="284"/>
    </location>
</feature>
<dbReference type="CDD" id="cd01949">
    <property type="entry name" value="GGDEF"/>
    <property type="match status" value="1"/>
</dbReference>
<evidence type="ECO:0000259" key="3">
    <source>
        <dbReference type="PROSITE" id="PS50887"/>
    </source>
</evidence>
<dbReference type="HOGENOM" id="CLU_914698_0_0_5"/>
<protein>
    <recommendedName>
        <fullName evidence="1">diguanylate cyclase</fullName>
        <ecNumber evidence="1">2.7.7.65</ecNumber>
    </recommendedName>
</protein>
<evidence type="ECO:0000313" key="5">
    <source>
        <dbReference type="Proteomes" id="UP000011932"/>
    </source>
</evidence>
<dbReference type="InterPro" id="IPR043128">
    <property type="entry name" value="Rev_trsase/Diguanyl_cyclase"/>
</dbReference>
<dbReference type="RefSeq" id="WP_015467396.1">
    <property type="nucleotide sequence ID" value="NC_020812.1"/>
</dbReference>
<evidence type="ECO:0000256" key="1">
    <source>
        <dbReference type="ARBA" id="ARBA00012528"/>
    </source>
</evidence>
<sequence length="309" mass="34757">MTAPTDTSQDHVSESHMLAPILDQYAEWFGRVLRHAFYVQAVGPLNGPPPASFGEWVAQADPDMAEAMNRLHTDMETAAQAVLMGAPSPDMAAFDAFVQLYEEFVLRIHRLERDSLLQDSGVDLLTGLRSRKMMMPDLDREMERRARRGQPFCLALVRIDHFDVMQKSLDKAALDHVLQRVSAMIKKTIRSFDDAYRLDNGEFMMSLKQADSAGGAAGINRLRRFMEEEDLRVPMKGRNVSVTLSCCVGEPQPGDDLDALMDHMRDDLERFGTERNTAVEYVDISPLERFVHAMDEPTMDKPKGDGGAH</sequence>
<dbReference type="PANTHER" id="PTHR45138">
    <property type="entry name" value="REGULATORY COMPONENTS OF SENSORY TRANSDUCTION SYSTEM"/>
    <property type="match status" value="1"/>
</dbReference>
<accession>M4VIH7</accession>
<dbReference type="KEGG" id="man:A11S_1033"/>
<comment type="catalytic activity">
    <reaction evidence="2">
        <text>2 GTP = 3',3'-c-di-GMP + 2 diphosphate</text>
        <dbReference type="Rhea" id="RHEA:24898"/>
        <dbReference type="ChEBI" id="CHEBI:33019"/>
        <dbReference type="ChEBI" id="CHEBI:37565"/>
        <dbReference type="ChEBI" id="CHEBI:58805"/>
        <dbReference type="EC" id="2.7.7.65"/>
    </reaction>
</comment>
<gene>
    <name evidence="4" type="ORF">A11S_1033</name>
</gene>
<name>M4VIH7_9BACT</name>
<reference evidence="4 5" key="1">
    <citation type="journal article" date="2013" name="ISME J.">
        <title>By their genes ye shall know them: genomic signatures of predatory bacteria.</title>
        <authorList>
            <person name="Pasternak Z."/>
            <person name="Pietrokovski S."/>
            <person name="Rotem O."/>
            <person name="Gophna U."/>
            <person name="Lurie-Weinberger M.N."/>
            <person name="Jurkevitch E."/>
        </authorList>
    </citation>
    <scope>NUCLEOTIDE SEQUENCE [LARGE SCALE GENOMIC DNA]</scope>
    <source>
        <strain evidence="4">EPB</strain>
    </source>
</reference>
<dbReference type="EC" id="2.7.7.65" evidence="1"/>
<dbReference type="GO" id="GO:0052621">
    <property type="term" value="F:diguanylate cyclase activity"/>
    <property type="evidence" value="ECO:0007669"/>
    <property type="project" value="UniProtKB-EC"/>
</dbReference>
<dbReference type="InterPro" id="IPR050469">
    <property type="entry name" value="Diguanylate_Cyclase"/>
</dbReference>
<dbReference type="InterPro" id="IPR029787">
    <property type="entry name" value="Nucleotide_cyclase"/>
</dbReference>
<evidence type="ECO:0000256" key="2">
    <source>
        <dbReference type="ARBA" id="ARBA00034247"/>
    </source>
</evidence>
<evidence type="ECO:0000313" key="4">
    <source>
        <dbReference type="EMBL" id="AGH97851.1"/>
    </source>
</evidence>
<dbReference type="STRING" id="349215.A11S_1033"/>
<proteinExistence type="predicted"/>
<dbReference type="GO" id="GO:0043709">
    <property type="term" value="P:cell adhesion involved in single-species biofilm formation"/>
    <property type="evidence" value="ECO:0007669"/>
    <property type="project" value="TreeGrafter"/>
</dbReference>
<dbReference type="InterPro" id="IPR000160">
    <property type="entry name" value="GGDEF_dom"/>
</dbReference>
<dbReference type="GO" id="GO:1902201">
    <property type="term" value="P:negative regulation of bacterial-type flagellum-dependent cell motility"/>
    <property type="evidence" value="ECO:0007669"/>
    <property type="project" value="TreeGrafter"/>
</dbReference>
<dbReference type="PROSITE" id="PS50887">
    <property type="entry name" value="GGDEF"/>
    <property type="match status" value="1"/>
</dbReference>
<dbReference type="Pfam" id="PF00990">
    <property type="entry name" value="GGDEF"/>
    <property type="match status" value="1"/>
</dbReference>
<dbReference type="EMBL" id="CP003538">
    <property type="protein sequence ID" value="AGH97851.1"/>
    <property type="molecule type" value="Genomic_DNA"/>
</dbReference>
<dbReference type="PANTHER" id="PTHR45138:SF9">
    <property type="entry name" value="DIGUANYLATE CYCLASE DGCM-RELATED"/>
    <property type="match status" value="1"/>
</dbReference>
<dbReference type="GO" id="GO:0005886">
    <property type="term" value="C:plasma membrane"/>
    <property type="evidence" value="ECO:0007669"/>
    <property type="project" value="TreeGrafter"/>
</dbReference>
<dbReference type="SUPFAM" id="SSF55073">
    <property type="entry name" value="Nucleotide cyclase"/>
    <property type="match status" value="1"/>
</dbReference>
<dbReference type="SMART" id="SM00267">
    <property type="entry name" value="GGDEF"/>
    <property type="match status" value="1"/>
</dbReference>
<dbReference type="OrthoDB" id="9812260at2"/>
<dbReference type="AlphaFoldDB" id="M4VIH7"/>
<dbReference type="Gene3D" id="3.30.70.270">
    <property type="match status" value="1"/>
</dbReference>
<organism evidence="4 5">
    <name type="scientific">Micavibrio aeruginosavorus EPB</name>
    <dbReference type="NCBI Taxonomy" id="349215"/>
    <lineage>
        <taxon>Bacteria</taxon>
        <taxon>Pseudomonadati</taxon>
        <taxon>Bdellovibrionota</taxon>
        <taxon>Bdellovibrionia</taxon>
        <taxon>Bdellovibrionales</taxon>
        <taxon>Pseudobdellovibrionaceae</taxon>
        <taxon>Micavibrio</taxon>
    </lineage>
</organism>
<dbReference type="Proteomes" id="UP000011932">
    <property type="component" value="Chromosome"/>
</dbReference>